<dbReference type="InterPro" id="IPR008880">
    <property type="entry name" value="Trigger_fac_C"/>
</dbReference>
<dbReference type="GO" id="GO:0006457">
    <property type="term" value="P:protein folding"/>
    <property type="evidence" value="ECO:0007669"/>
    <property type="project" value="InterPro"/>
</dbReference>
<evidence type="ECO:0000256" key="3">
    <source>
        <dbReference type="SAM" id="Coils"/>
    </source>
</evidence>
<feature type="coiled-coil region" evidence="3">
    <location>
        <begin position="36"/>
        <end position="87"/>
    </location>
</feature>
<keyword evidence="3" id="KW-0175">Coiled coil</keyword>
<protein>
    <submittedName>
        <fullName evidence="5">Trigger factor</fullName>
        <ecNumber evidence="5">5.2.1.8</ecNumber>
    </submittedName>
</protein>
<sequence>MKKQALQLPRELFEEQAKRRVIVGLLLGEVINSNELKAEDERVKALIDEMASAYEDPSEVVEFYNKNEQLMNNIRNLALEEQAVEKILATAKVTEKETNFTELMNEVQMG</sequence>
<dbReference type="InterPro" id="IPR027304">
    <property type="entry name" value="Trigger_fact/SurA_dom_sf"/>
</dbReference>
<dbReference type="Pfam" id="PF05698">
    <property type="entry name" value="Trigger_C"/>
    <property type="match status" value="1"/>
</dbReference>
<evidence type="ECO:0000259" key="4">
    <source>
        <dbReference type="Pfam" id="PF05698"/>
    </source>
</evidence>
<keyword evidence="1" id="KW-0697">Rotamase</keyword>
<dbReference type="GO" id="GO:0003755">
    <property type="term" value="F:peptidyl-prolyl cis-trans isomerase activity"/>
    <property type="evidence" value="ECO:0007669"/>
    <property type="project" value="UniProtKB-KW"/>
</dbReference>
<keyword evidence="2 5" id="KW-0413">Isomerase</keyword>
<organism evidence="5 6">
    <name type="scientific">Proteus mirabilis</name>
    <dbReference type="NCBI Taxonomy" id="584"/>
    <lineage>
        <taxon>Bacteria</taxon>
        <taxon>Pseudomonadati</taxon>
        <taxon>Pseudomonadota</taxon>
        <taxon>Gammaproteobacteria</taxon>
        <taxon>Enterobacterales</taxon>
        <taxon>Morganellaceae</taxon>
        <taxon>Proteus</taxon>
    </lineage>
</organism>
<dbReference type="AlphaFoldDB" id="A0A2X2E120"/>
<evidence type="ECO:0000256" key="2">
    <source>
        <dbReference type="ARBA" id="ARBA00023235"/>
    </source>
</evidence>
<dbReference type="Proteomes" id="UP000251485">
    <property type="component" value="Unassembled WGS sequence"/>
</dbReference>
<evidence type="ECO:0000313" key="5">
    <source>
        <dbReference type="EMBL" id="SPZ00550.1"/>
    </source>
</evidence>
<accession>A0A2X2E120</accession>
<evidence type="ECO:0000256" key="1">
    <source>
        <dbReference type="ARBA" id="ARBA00023110"/>
    </source>
</evidence>
<gene>
    <name evidence="5" type="primary">tig_1</name>
    <name evidence="5" type="ORF">NCTC10975_03657</name>
</gene>
<evidence type="ECO:0000313" key="6">
    <source>
        <dbReference type="Proteomes" id="UP000251485"/>
    </source>
</evidence>
<reference evidence="5 6" key="1">
    <citation type="submission" date="2018-06" db="EMBL/GenBank/DDBJ databases">
        <authorList>
            <consortium name="Pathogen Informatics"/>
            <person name="Doyle S."/>
        </authorList>
    </citation>
    <scope>NUCLEOTIDE SEQUENCE [LARGE SCALE GENOMIC DNA]</scope>
    <source>
        <strain evidence="5 6">NCTC10975</strain>
    </source>
</reference>
<dbReference type="EMBL" id="UAUE01000026">
    <property type="protein sequence ID" value="SPZ00550.1"/>
    <property type="molecule type" value="Genomic_DNA"/>
</dbReference>
<dbReference type="Gene3D" id="1.10.3120.10">
    <property type="entry name" value="Trigger factor, C-terminal domain"/>
    <property type="match status" value="1"/>
</dbReference>
<dbReference type="SUPFAM" id="SSF109998">
    <property type="entry name" value="Triger factor/SurA peptide-binding domain-like"/>
    <property type="match status" value="1"/>
</dbReference>
<dbReference type="InterPro" id="IPR037041">
    <property type="entry name" value="Trigger_fac_C_sf"/>
</dbReference>
<feature type="domain" description="Trigger factor C-terminal" evidence="4">
    <location>
        <begin position="2"/>
        <end position="88"/>
    </location>
</feature>
<dbReference type="EC" id="5.2.1.8" evidence="5"/>
<name>A0A2X2E120_PROMI</name>
<proteinExistence type="predicted"/>
<dbReference type="GO" id="GO:0015031">
    <property type="term" value="P:protein transport"/>
    <property type="evidence" value="ECO:0007669"/>
    <property type="project" value="InterPro"/>
</dbReference>